<protein>
    <submittedName>
        <fullName evidence="2">Uncharacterized protein</fullName>
    </submittedName>
</protein>
<dbReference type="KEGG" id="par:Psyc_0377"/>
<dbReference type="eggNOG" id="ENOG502ZJVY">
    <property type="taxonomic scope" value="Bacteria"/>
</dbReference>
<feature type="compositionally biased region" description="Polar residues" evidence="1">
    <location>
        <begin position="67"/>
        <end position="77"/>
    </location>
</feature>
<proteinExistence type="predicted"/>
<dbReference type="Proteomes" id="UP000000546">
    <property type="component" value="Chromosome"/>
</dbReference>
<feature type="compositionally biased region" description="Basic and acidic residues" evidence="1">
    <location>
        <begin position="11"/>
        <end position="27"/>
    </location>
</feature>
<dbReference type="OrthoDB" id="6658403at2"/>
<reference evidence="2 3" key="1">
    <citation type="journal article" date="2010" name="Appl. Environ. Microbiol.">
        <title>The genome sequence of Psychrobacter arcticus 273-4, a psychroactive Siberian permafrost bacterium, reveals mechanisms for adaptation to low-temperature growth.</title>
        <authorList>
            <person name="Ayala-del-Rio H.L."/>
            <person name="Chain P.S."/>
            <person name="Grzymski J.J."/>
            <person name="Ponder M.A."/>
            <person name="Ivanova N."/>
            <person name="Bergholz P.W."/>
            <person name="Di Bartolo G."/>
            <person name="Hauser L."/>
            <person name="Land M."/>
            <person name="Bakermans C."/>
            <person name="Rodrigues D."/>
            <person name="Klappenbach J."/>
            <person name="Zarka D."/>
            <person name="Larimer F."/>
            <person name="Richardson P."/>
            <person name="Murray A."/>
            <person name="Thomashow M."/>
            <person name="Tiedje J.M."/>
        </authorList>
    </citation>
    <scope>NUCLEOTIDE SEQUENCE [LARGE SCALE GENOMIC DNA]</scope>
    <source>
        <strain evidence="3">DSM 17307 / VKM B-2377 / 273-4</strain>
    </source>
</reference>
<accession>Q4FUR2</accession>
<dbReference type="RefSeq" id="WP_011279684.1">
    <property type="nucleotide sequence ID" value="NC_007204.1"/>
</dbReference>
<sequence length="124" mass="13812">MDHSKTPLPKEMNHIEGDDSLDDHTDDNVDEGQGQDNEGSQEVDLDNPMLHVIDNNDFDDDAGFNNSQVGSDATQGLTPVHHQNIDESRIDELLVEENLDDSHYPNIVDIADRDAAKLSNDNDF</sequence>
<evidence type="ECO:0000313" key="3">
    <source>
        <dbReference type="Proteomes" id="UP000000546"/>
    </source>
</evidence>
<name>Q4FUR2_PSYA2</name>
<dbReference type="EMBL" id="CP000082">
    <property type="protein sequence ID" value="AAZ18246.1"/>
    <property type="molecule type" value="Genomic_DNA"/>
</dbReference>
<feature type="region of interest" description="Disordered" evidence="1">
    <location>
        <begin position="1"/>
        <end position="81"/>
    </location>
</feature>
<organism evidence="2 3">
    <name type="scientific">Psychrobacter arcticus (strain DSM 17307 / VKM B-2377 / 273-4)</name>
    <dbReference type="NCBI Taxonomy" id="259536"/>
    <lineage>
        <taxon>Bacteria</taxon>
        <taxon>Pseudomonadati</taxon>
        <taxon>Pseudomonadota</taxon>
        <taxon>Gammaproteobacteria</taxon>
        <taxon>Moraxellales</taxon>
        <taxon>Moraxellaceae</taxon>
        <taxon>Psychrobacter</taxon>
    </lineage>
</organism>
<dbReference type="AlphaFoldDB" id="Q4FUR2"/>
<dbReference type="HOGENOM" id="CLU_2071156_0_0_6"/>
<gene>
    <name evidence="2" type="ordered locus">Psyc_0377</name>
</gene>
<evidence type="ECO:0000313" key="2">
    <source>
        <dbReference type="EMBL" id="AAZ18246.1"/>
    </source>
</evidence>
<keyword evidence="3" id="KW-1185">Reference proteome</keyword>
<evidence type="ECO:0000256" key="1">
    <source>
        <dbReference type="SAM" id="MobiDB-lite"/>
    </source>
</evidence>